<dbReference type="PANTHER" id="PTHR28228">
    <property type="entry name" value="SECRETORY COMPONENT PROTEIN SHR3"/>
    <property type="match status" value="1"/>
</dbReference>
<proteinExistence type="predicted"/>
<keyword evidence="2" id="KW-1185">Reference proteome</keyword>
<reference evidence="1 2" key="1">
    <citation type="journal article" date="2020" name="ISME J.">
        <title>Uncovering the hidden diversity of litter-decomposition mechanisms in mushroom-forming fungi.</title>
        <authorList>
            <person name="Floudas D."/>
            <person name="Bentzer J."/>
            <person name="Ahren D."/>
            <person name="Johansson T."/>
            <person name="Persson P."/>
            <person name="Tunlid A."/>
        </authorList>
    </citation>
    <scope>NUCLEOTIDE SEQUENCE [LARGE SCALE GENOMIC DNA]</scope>
    <source>
        <strain evidence="1 2">CBS 175.51</strain>
    </source>
</reference>
<organism evidence="1 2">
    <name type="scientific">Ephemerocybe angulata</name>
    <dbReference type="NCBI Taxonomy" id="980116"/>
    <lineage>
        <taxon>Eukaryota</taxon>
        <taxon>Fungi</taxon>
        <taxon>Dikarya</taxon>
        <taxon>Basidiomycota</taxon>
        <taxon>Agaricomycotina</taxon>
        <taxon>Agaricomycetes</taxon>
        <taxon>Agaricomycetidae</taxon>
        <taxon>Agaricales</taxon>
        <taxon>Agaricineae</taxon>
        <taxon>Psathyrellaceae</taxon>
        <taxon>Ephemerocybe</taxon>
    </lineage>
</organism>
<dbReference type="SMART" id="SM00786">
    <property type="entry name" value="SHR3_chaperone"/>
    <property type="match status" value="1"/>
</dbReference>
<name>A0A8H5C8G5_9AGAR</name>
<dbReference type="GO" id="GO:0005789">
    <property type="term" value="C:endoplasmic reticulum membrane"/>
    <property type="evidence" value="ECO:0007669"/>
    <property type="project" value="TreeGrafter"/>
</dbReference>
<dbReference type="GO" id="GO:0006888">
    <property type="term" value="P:endoplasmic reticulum to Golgi vesicle-mediated transport"/>
    <property type="evidence" value="ECO:0007669"/>
    <property type="project" value="TreeGrafter"/>
</dbReference>
<protein>
    <submittedName>
        <fullName evidence="1">Uncharacterized protein</fullName>
    </submittedName>
</protein>
<dbReference type="GO" id="GO:0051082">
    <property type="term" value="F:unfolded protein binding"/>
    <property type="evidence" value="ECO:0007669"/>
    <property type="project" value="TreeGrafter"/>
</dbReference>
<evidence type="ECO:0000313" key="1">
    <source>
        <dbReference type="EMBL" id="KAF5335932.1"/>
    </source>
</evidence>
<sequence>MGFKHGAVLAPVSFFLGVLFICLNVDHRILWGEPSTEVLDIGFQFYTTFFSAPPAIKALLHGMIGVGLAGFIFKLHKWDESAMFFDGSSLAVYVFAIMVYLSVIIPGLQTVADPVKDVDTREDQLEALRMLSAGNIIIIGCLFLVLLLQGGQEYARRADAKALAQAQLKVAASTDVKEKEQ</sequence>
<dbReference type="PANTHER" id="PTHR28228:SF1">
    <property type="entry name" value="SECRETORY COMPONENT PROTEIN SHR3"/>
    <property type="match status" value="1"/>
</dbReference>
<accession>A0A8H5C8G5</accession>
<dbReference type="EMBL" id="JAACJK010000059">
    <property type="protein sequence ID" value="KAF5335932.1"/>
    <property type="molecule type" value="Genomic_DNA"/>
</dbReference>
<dbReference type="Pfam" id="PF08229">
    <property type="entry name" value="SHR3_chaperone"/>
    <property type="match status" value="1"/>
</dbReference>
<dbReference type="Proteomes" id="UP000541558">
    <property type="component" value="Unassembled WGS sequence"/>
</dbReference>
<comment type="caution">
    <text evidence="1">The sequence shown here is derived from an EMBL/GenBank/DDBJ whole genome shotgun (WGS) entry which is preliminary data.</text>
</comment>
<gene>
    <name evidence="1" type="ORF">D9611_006243</name>
</gene>
<dbReference type="InterPro" id="IPR013248">
    <property type="entry name" value="Psh3/Shr3"/>
</dbReference>
<evidence type="ECO:0000313" key="2">
    <source>
        <dbReference type="Proteomes" id="UP000541558"/>
    </source>
</evidence>
<dbReference type="OrthoDB" id="5229808at2759"/>